<dbReference type="WBParaSite" id="Hba_14874">
    <property type="protein sequence ID" value="Hba_14874"/>
    <property type="gene ID" value="Hba_14874"/>
</dbReference>
<dbReference type="Proteomes" id="UP000095283">
    <property type="component" value="Unplaced"/>
</dbReference>
<evidence type="ECO:0000313" key="1">
    <source>
        <dbReference type="Proteomes" id="UP000095283"/>
    </source>
</evidence>
<dbReference type="AlphaFoldDB" id="A0A1I7XBQ5"/>
<protein>
    <submittedName>
        <fullName evidence="2">RRM domain-containing protein</fullName>
    </submittedName>
</protein>
<keyword evidence="1" id="KW-1185">Reference proteome</keyword>
<organism evidence="1 2">
    <name type="scientific">Heterorhabditis bacteriophora</name>
    <name type="common">Entomopathogenic nematode worm</name>
    <dbReference type="NCBI Taxonomy" id="37862"/>
    <lineage>
        <taxon>Eukaryota</taxon>
        <taxon>Metazoa</taxon>
        <taxon>Ecdysozoa</taxon>
        <taxon>Nematoda</taxon>
        <taxon>Chromadorea</taxon>
        <taxon>Rhabditida</taxon>
        <taxon>Rhabditina</taxon>
        <taxon>Rhabditomorpha</taxon>
        <taxon>Strongyloidea</taxon>
        <taxon>Heterorhabditidae</taxon>
        <taxon>Heterorhabditis</taxon>
    </lineage>
</organism>
<sequence>MEGKGMCKVIMNMKNEKICDMTRFAKEYGKGALVGRIIRIDSTVTAPYI</sequence>
<evidence type="ECO:0000313" key="2">
    <source>
        <dbReference type="WBParaSite" id="Hba_14874"/>
    </source>
</evidence>
<proteinExistence type="predicted"/>
<name>A0A1I7XBQ5_HETBA</name>
<reference evidence="2" key="1">
    <citation type="submission" date="2016-11" db="UniProtKB">
        <authorList>
            <consortium name="WormBaseParasite"/>
        </authorList>
    </citation>
    <scope>IDENTIFICATION</scope>
</reference>
<accession>A0A1I7XBQ5</accession>